<dbReference type="InterPro" id="IPR036322">
    <property type="entry name" value="WD40_repeat_dom_sf"/>
</dbReference>
<protein>
    <submittedName>
        <fullName evidence="4">Uncharacterized protein</fullName>
    </submittedName>
</protein>
<keyword evidence="5" id="KW-1185">Reference proteome</keyword>
<dbReference type="Gene3D" id="2.130.10.10">
    <property type="entry name" value="YVTN repeat-like/Quinoprotein amine dehydrogenase"/>
    <property type="match status" value="1"/>
</dbReference>
<dbReference type="GO" id="GO:0000127">
    <property type="term" value="C:transcription factor TFIIIC complex"/>
    <property type="evidence" value="ECO:0007669"/>
    <property type="project" value="TreeGrafter"/>
</dbReference>
<dbReference type="AlphaFoldDB" id="A0A7R9LRK2"/>
<dbReference type="OrthoDB" id="4703at2759"/>
<dbReference type="GO" id="GO:0006383">
    <property type="term" value="P:transcription by RNA polymerase III"/>
    <property type="evidence" value="ECO:0007669"/>
    <property type="project" value="TreeGrafter"/>
</dbReference>
<evidence type="ECO:0000256" key="1">
    <source>
        <dbReference type="ARBA" id="ARBA00004123"/>
    </source>
</evidence>
<dbReference type="EMBL" id="CAJPIZ010037113">
    <property type="protein sequence ID" value="CAG2121066.1"/>
    <property type="molecule type" value="Genomic_DNA"/>
</dbReference>
<reference evidence="4" key="1">
    <citation type="submission" date="2020-11" db="EMBL/GenBank/DDBJ databases">
        <authorList>
            <person name="Tran Van P."/>
        </authorList>
    </citation>
    <scope>NUCLEOTIDE SEQUENCE</scope>
</reference>
<dbReference type="EMBL" id="OC891688">
    <property type="protein sequence ID" value="CAD7646509.1"/>
    <property type="molecule type" value="Genomic_DNA"/>
</dbReference>
<evidence type="ECO:0000256" key="3">
    <source>
        <dbReference type="ARBA" id="ARBA00023242"/>
    </source>
</evidence>
<keyword evidence="2" id="KW-0804">Transcription</keyword>
<dbReference type="GO" id="GO:0005634">
    <property type="term" value="C:nucleus"/>
    <property type="evidence" value="ECO:0007669"/>
    <property type="project" value="UniProtKB-SubCell"/>
</dbReference>
<comment type="subcellular location">
    <subcellularLocation>
        <location evidence="1">Nucleus</location>
    </subcellularLocation>
</comment>
<proteinExistence type="predicted"/>
<feature type="non-terminal residue" evidence="4">
    <location>
        <position position="1"/>
    </location>
</feature>
<name>A0A7R9LRK2_9ACAR</name>
<dbReference type="Proteomes" id="UP000759131">
    <property type="component" value="Unassembled WGS sequence"/>
</dbReference>
<dbReference type="InterPro" id="IPR015943">
    <property type="entry name" value="WD40/YVTN_repeat-like_dom_sf"/>
</dbReference>
<sequence>MWKCKICGFEAIKGNKIIVHHIWNNHKELVPELPLDLLEFVSSLTLSNISANTNGQKQDVKRIETGNCALEFHQRFYKRKAFPKLVPTLQSWIPLTEDELSAYMSNPEPSPYFKCTLSADTSWKRLNLFDSFSSEQHITFFVGGPVWSSAWCPVSHKTHSNDQYLAIASNMNWETTHTLNDTEIESGLIQIWNVGQLDKVFDKSIAPRLAFSIAHCCGIVWDMEWCPGGTAFDDILSYKKPKNSQTMVRLGLLAIACGDGFVRIHSVPYPEALNKSYDNTVYYNEPIVIL</sequence>
<organism evidence="4">
    <name type="scientific">Medioppia subpectinata</name>
    <dbReference type="NCBI Taxonomy" id="1979941"/>
    <lineage>
        <taxon>Eukaryota</taxon>
        <taxon>Metazoa</taxon>
        <taxon>Ecdysozoa</taxon>
        <taxon>Arthropoda</taxon>
        <taxon>Chelicerata</taxon>
        <taxon>Arachnida</taxon>
        <taxon>Acari</taxon>
        <taxon>Acariformes</taxon>
        <taxon>Sarcoptiformes</taxon>
        <taxon>Oribatida</taxon>
        <taxon>Brachypylina</taxon>
        <taxon>Oppioidea</taxon>
        <taxon>Oppiidae</taxon>
        <taxon>Medioppia</taxon>
    </lineage>
</organism>
<evidence type="ECO:0000313" key="4">
    <source>
        <dbReference type="EMBL" id="CAD7646509.1"/>
    </source>
</evidence>
<dbReference type="SUPFAM" id="SSF50978">
    <property type="entry name" value="WD40 repeat-like"/>
    <property type="match status" value="1"/>
</dbReference>
<keyword evidence="3" id="KW-0539">Nucleus</keyword>
<dbReference type="InterPro" id="IPR052416">
    <property type="entry name" value="GTF3C_component"/>
</dbReference>
<evidence type="ECO:0000256" key="2">
    <source>
        <dbReference type="ARBA" id="ARBA00023163"/>
    </source>
</evidence>
<dbReference type="PANTHER" id="PTHR15052:SF2">
    <property type="entry name" value="GENERAL TRANSCRIPTION FACTOR 3C POLYPEPTIDE 2"/>
    <property type="match status" value="1"/>
</dbReference>
<gene>
    <name evidence="4" type="ORF">OSB1V03_LOCUS21012</name>
</gene>
<evidence type="ECO:0000313" key="5">
    <source>
        <dbReference type="Proteomes" id="UP000759131"/>
    </source>
</evidence>
<dbReference type="PANTHER" id="PTHR15052">
    <property type="entry name" value="RNA POLYMERASE III TRANSCRIPTION INITIATION FACTOR COMPLEX SUBUNIT"/>
    <property type="match status" value="1"/>
</dbReference>
<accession>A0A7R9LRK2</accession>